<name>A0A937XCX3_UNCW3</name>
<reference evidence="1" key="1">
    <citation type="submission" date="2019-03" db="EMBL/GenBank/DDBJ databases">
        <title>Lake Tanganyika Metagenome-Assembled Genomes (MAGs).</title>
        <authorList>
            <person name="Tran P."/>
        </authorList>
    </citation>
    <scope>NUCLEOTIDE SEQUENCE</scope>
    <source>
        <strain evidence="1">K_DeepCast_150m_m2_040</strain>
    </source>
</reference>
<accession>A0A937XCX3</accession>
<dbReference type="Proteomes" id="UP000779900">
    <property type="component" value="Unassembled WGS sequence"/>
</dbReference>
<protein>
    <submittedName>
        <fullName evidence="1">Uncharacterized protein</fullName>
    </submittedName>
</protein>
<organism evidence="1 2">
    <name type="scientific">candidate division WOR-3 bacterium</name>
    <dbReference type="NCBI Taxonomy" id="2052148"/>
    <lineage>
        <taxon>Bacteria</taxon>
        <taxon>Bacteria division WOR-3</taxon>
    </lineage>
</organism>
<gene>
    <name evidence="1" type="ORF">FJY68_05965</name>
</gene>
<comment type="caution">
    <text evidence="1">The sequence shown here is derived from an EMBL/GenBank/DDBJ whole genome shotgun (WGS) entry which is preliminary data.</text>
</comment>
<evidence type="ECO:0000313" key="2">
    <source>
        <dbReference type="Proteomes" id="UP000779900"/>
    </source>
</evidence>
<dbReference type="EMBL" id="VGIR01000027">
    <property type="protein sequence ID" value="MBM3331385.1"/>
    <property type="molecule type" value="Genomic_DNA"/>
</dbReference>
<dbReference type="PROSITE" id="PS51257">
    <property type="entry name" value="PROKAR_LIPOPROTEIN"/>
    <property type="match status" value="1"/>
</dbReference>
<proteinExistence type="predicted"/>
<evidence type="ECO:0000313" key="1">
    <source>
        <dbReference type="EMBL" id="MBM3331385.1"/>
    </source>
</evidence>
<sequence length="390" mass="42607">MRSSITALAAVLTLSCAGVLRNARPVAPEQAGVGAWAKLAQLRSFRFSLSFHTDAPLPIEVRFTGVREQADREVWSGYMRRRTELSKVELRAEGPYQFERERSGWRRTKRGTETRVLEQGEGTFRGRPLEFVGTERGRYRFVFRPDLPILDPTQSKKLVGVMEVDPNSGLPVRLYCSDSAGTAEWELRLGRFNRAGSVDVPYEPAMTLDATPTKRLNRSAFGLATAVVNQRLTRLGWDGRLRRTARGLTLLLGQTKSRRQVDLLFSRGRVEVWQGRWVSAGESTGAGVEVGGDASRRVLLELLLAENERIAAEVRAATPLSAALATSVEISADGGLAVLVVDGAAMSSASPGPGGELLFQDMGNEDDVRVIAALANGGVTPSEFRVTVRP</sequence>
<dbReference type="AlphaFoldDB" id="A0A937XCX3"/>